<evidence type="ECO:0000313" key="3">
    <source>
        <dbReference type="EMBL" id="VEU21181.1"/>
    </source>
</evidence>
<dbReference type="InterPro" id="IPR032675">
    <property type="entry name" value="LRR_dom_sf"/>
</dbReference>
<proteinExistence type="predicted"/>
<dbReference type="InterPro" id="IPR050333">
    <property type="entry name" value="SLRP"/>
</dbReference>
<protein>
    <submittedName>
        <fullName evidence="3">DEKNAAC102054</fullName>
    </submittedName>
</protein>
<evidence type="ECO:0000256" key="1">
    <source>
        <dbReference type="ARBA" id="ARBA00022614"/>
    </source>
</evidence>
<dbReference type="Gene3D" id="3.80.10.10">
    <property type="entry name" value="Ribonuclease Inhibitor"/>
    <property type="match status" value="1"/>
</dbReference>
<dbReference type="AlphaFoldDB" id="A0A448YJW1"/>
<evidence type="ECO:0000313" key="4">
    <source>
        <dbReference type="Proteomes" id="UP000290900"/>
    </source>
</evidence>
<keyword evidence="1" id="KW-0433">Leucine-rich repeat</keyword>
<dbReference type="EMBL" id="CAACVR010000010">
    <property type="protein sequence ID" value="VEU21181.1"/>
    <property type="molecule type" value="Genomic_DNA"/>
</dbReference>
<dbReference type="OrthoDB" id="1517790at2759"/>
<name>A0A448YJW1_BRENA</name>
<dbReference type="InParanoid" id="A0A448YJW1"/>
<evidence type="ECO:0000256" key="2">
    <source>
        <dbReference type="ARBA" id="ARBA00022737"/>
    </source>
</evidence>
<reference evidence="3 4" key="1">
    <citation type="submission" date="2018-12" db="EMBL/GenBank/DDBJ databases">
        <authorList>
            <person name="Tiukova I."/>
            <person name="Dainat J."/>
        </authorList>
    </citation>
    <scope>NUCLEOTIDE SEQUENCE [LARGE SCALE GENOMIC DNA]</scope>
</reference>
<dbReference type="Proteomes" id="UP000290900">
    <property type="component" value="Unassembled WGS sequence"/>
</dbReference>
<dbReference type="PANTHER" id="PTHR45712:SF22">
    <property type="entry name" value="INSULIN-LIKE GROWTH FACTOR-BINDING PROTEIN COMPLEX ACID LABILE SUBUNIT"/>
    <property type="match status" value="1"/>
</dbReference>
<dbReference type="SUPFAM" id="SSF52075">
    <property type="entry name" value="Outer arm dynein light chain 1"/>
    <property type="match status" value="1"/>
</dbReference>
<dbReference type="STRING" id="13370.A0A448YJW1"/>
<keyword evidence="2" id="KW-0677">Repeat</keyword>
<dbReference type="PANTHER" id="PTHR45712">
    <property type="entry name" value="AGAP008170-PA"/>
    <property type="match status" value="1"/>
</dbReference>
<gene>
    <name evidence="3" type="ORF">BRENAR_LOCUS1916</name>
</gene>
<keyword evidence="4" id="KW-1185">Reference proteome</keyword>
<organism evidence="3 4">
    <name type="scientific">Brettanomyces naardenensis</name>
    <name type="common">Yeast</name>
    <dbReference type="NCBI Taxonomy" id="13370"/>
    <lineage>
        <taxon>Eukaryota</taxon>
        <taxon>Fungi</taxon>
        <taxon>Dikarya</taxon>
        <taxon>Ascomycota</taxon>
        <taxon>Saccharomycotina</taxon>
        <taxon>Pichiomycetes</taxon>
        <taxon>Pichiales</taxon>
        <taxon>Pichiaceae</taxon>
        <taxon>Brettanomyces</taxon>
    </lineage>
</organism>
<sequence>MMPVSPLRKRQRRAQRTLFALGEELALDRDGKAFGIRLENDSFPPGYRPSLYDDPTFFVVDNPPGAIARASEAIMRTFERDPNVEIYETYNLNLDGLQLKSLPEQISDFGHLVIYNKVGEITQPHLHLFASNNSLRSISPKIFDIGGLEGITLRDNKIARIPGAIGHAKSLRSINIAQNKIKFFPHTILNLPKLEIISVRPNKLIEIDDTKEVYRIDAKEGTPFNEPRRKRLRYVGKIRWITANKQISGTAVTAIKLSRNLSTLQDNSSFFNDESPTAEEEEQKYTKRRTFWCPRLSELVLRKISEYLISQSEVMKWRNTTHERVYKLAVKALIHGTNGEVCGYCENTVTEAVAELMEWWDLRDNSLLPIKRRFCCRRCAEMWLQSLPIEKNP</sequence>
<accession>A0A448YJW1</accession>